<feature type="compositionally biased region" description="Basic and acidic residues" evidence="4">
    <location>
        <begin position="159"/>
        <end position="175"/>
    </location>
</feature>
<keyword evidence="1" id="KW-0304">Gas vesicle</keyword>
<feature type="region of interest" description="Disordered" evidence="4">
    <location>
        <begin position="113"/>
        <end position="196"/>
    </location>
</feature>
<dbReference type="PROSITE" id="PS00669">
    <property type="entry name" value="GAS_VESICLE_A_2"/>
    <property type="match status" value="1"/>
</dbReference>
<proteinExistence type="inferred from homology"/>
<dbReference type="Pfam" id="PF00741">
    <property type="entry name" value="Gas_vesicle"/>
    <property type="match status" value="1"/>
</dbReference>
<evidence type="ECO:0008006" key="7">
    <source>
        <dbReference type="Google" id="ProtNLM"/>
    </source>
</evidence>
<keyword evidence="6" id="KW-1185">Reference proteome</keyword>
<sequence length="196" mass="21940">MTESEPAVPTTSRALSPYSQGPSGANLADILERVLDKGIVIVGDIKINLLDIELLTIKLRLLVASVDKAREIGIDWWEHDPALSSRASRSDGRRSLEEQNERLRAEVEELRRRIAETPAELSGSSPEDGRRPREARDTDREPPAEPRRRRRVSDDDREGEGTRAEQGARRARTAEGTRTSRPAGGTRRARDDEDRS</sequence>
<evidence type="ECO:0000256" key="4">
    <source>
        <dbReference type="SAM" id="MobiDB-lite"/>
    </source>
</evidence>
<comment type="caution">
    <text evidence="5">The sequence shown here is derived from an EMBL/GenBank/DDBJ whole genome shotgun (WGS) entry which is preliminary data.</text>
</comment>
<name>A0ABP6M3A7_9ACTN</name>
<evidence type="ECO:0000313" key="6">
    <source>
        <dbReference type="Proteomes" id="UP001501532"/>
    </source>
</evidence>
<dbReference type="EMBL" id="BAAAUF010000064">
    <property type="protein sequence ID" value="GAA3068377.1"/>
    <property type="molecule type" value="Genomic_DNA"/>
</dbReference>
<gene>
    <name evidence="5" type="ORF">GCM10010448_59530</name>
</gene>
<comment type="similarity">
    <text evidence="3">Belongs to the gas vesicle GvpA family.</text>
</comment>
<dbReference type="InterPro" id="IPR000638">
    <property type="entry name" value="Gas-vesicle_GvpA-like"/>
</dbReference>
<dbReference type="InterPro" id="IPR050530">
    <property type="entry name" value="GvpA"/>
</dbReference>
<dbReference type="Proteomes" id="UP001501532">
    <property type="component" value="Unassembled WGS sequence"/>
</dbReference>
<evidence type="ECO:0000256" key="2">
    <source>
        <dbReference type="ARBA" id="ARBA00035108"/>
    </source>
</evidence>
<accession>A0ABP6M3A7</accession>
<comment type="subcellular location">
    <subcellularLocation>
        <location evidence="2">Gas vesicle</location>
    </subcellularLocation>
</comment>
<evidence type="ECO:0000256" key="3">
    <source>
        <dbReference type="ARBA" id="ARBA00035646"/>
    </source>
</evidence>
<dbReference type="PANTHER" id="PTHR35344:SF4">
    <property type="entry name" value="GAS VESICLE PROTEIN A1"/>
    <property type="match status" value="1"/>
</dbReference>
<dbReference type="PROSITE" id="PS00234">
    <property type="entry name" value="GAS_VESICLE_A_1"/>
    <property type="match status" value="1"/>
</dbReference>
<dbReference type="PANTHER" id="PTHR35344">
    <property type="entry name" value="GAS VESICLE STRUCTURAL PROTEIN 2-RELATED"/>
    <property type="match status" value="1"/>
</dbReference>
<reference evidence="6" key="1">
    <citation type="journal article" date="2019" name="Int. J. Syst. Evol. Microbiol.">
        <title>The Global Catalogue of Microorganisms (GCM) 10K type strain sequencing project: providing services to taxonomists for standard genome sequencing and annotation.</title>
        <authorList>
            <consortium name="The Broad Institute Genomics Platform"/>
            <consortium name="The Broad Institute Genome Sequencing Center for Infectious Disease"/>
            <person name="Wu L."/>
            <person name="Ma J."/>
        </authorList>
    </citation>
    <scope>NUCLEOTIDE SEQUENCE [LARGE SCALE GENOMIC DNA]</scope>
    <source>
        <strain evidence="6">JCM 9091</strain>
    </source>
</reference>
<evidence type="ECO:0000313" key="5">
    <source>
        <dbReference type="EMBL" id="GAA3068377.1"/>
    </source>
</evidence>
<dbReference type="InterPro" id="IPR018493">
    <property type="entry name" value="GvpA-like_CS"/>
</dbReference>
<protein>
    <recommendedName>
        <fullName evidence="7">Gas vesicle structural protein</fullName>
    </recommendedName>
</protein>
<evidence type="ECO:0000256" key="1">
    <source>
        <dbReference type="ARBA" id="ARBA00022987"/>
    </source>
</evidence>
<organism evidence="5 6">
    <name type="scientific">Streptomyces glomeratus</name>
    <dbReference type="NCBI Taxonomy" id="284452"/>
    <lineage>
        <taxon>Bacteria</taxon>
        <taxon>Bacillati</taxon>
        <taxon>Actinomycetota</taxon>
        <taxon>Actinomycetes</taxon>
        <taxon>Kitasatosporales</taxon>
        <taxon>Streptomycetaceae</taxon>
        <taxon>Streptomyces</taxon>
    </lineage>
</organism>
<feature type="region of interest" description="Disordered" evidence="4">
    <location>
        <begin position="1"/>
        <end position="21"/>
    </location>
</feature>
<feature type="compositionally biased region" description="Basic and acidic residues" evidence="4">
    <location>
        <begin position="127"/>
        <end position="146"/>
    </location>
</feature>